<dbReference type="GO" id="GO:0016123">
    <property type="term" value="P:xanthophyll biosynthetic process"/>
    <property type="evidence" value="ECO:0007669"/>
    <property type="project" value="TreeGrafter"/>
</dbReference>
<dbReference type="Proteomes" id="UP000184295">
    <property type="component" value="Unassembled WGS sequence"/>
</dbReference>
<keyword evidence="6" id="KW-1185">Reference proteome</keyword>
<dbReference type="PANTHER" id="PTHR31899:SF9">
    <property type="entry name" value="BETA-CAROTENE 3-HYDROXYLASE 1, CHLOROPLASTIC"/>
    <property type="match status" value="1"/>
</dbReference>
<dbReference type="OrthoDB" id="5243888at2"/>
<proteinExistence type="inferred from homology"/>
<reference evidence="6" key="1">
    <citation type="submission" date="2016-11" db="EMBL/GenBank/DDBJ databases">
        <authorList>
            <person name="Varghese N."/>
            <person name="Submissions S."/>
        </authorList>
    </citation>
    <scope>NUCLEOTIDE SEQUENCE [LARGE SCALE GENOMIC DNA]</scope>
    <source>
        <strain evidence="6">DSM 19514</strain>
    </source>
</reference>
<dbReference type="PANTHER" id="PTHR31899">
    <property type="entry name" value="BETA-CAROTENE 3-HYDROXYLASE 1, CHLOROPLASTIC"/>
    <property type="match status" value="1"/>
</dbReference>
<evidence type="ECO:0000256" key="4">
    <source>
        <dbReference type="SAM" id="Phobius"/>
    </source>
</evidence>
<feature type="transmembrane region" description="Helical" evidence="4">
    <location>
        <begin position="50"/>
        <end position="67"/>
    </location>
</feature>
<evidence type="ECO:0000256" key="1">
    <source>
        <dbReference type="ARBA" id="ARBA00009324"/>
    </source>
</evidence>
<keyword evidence="2" id="KW-0125">Carotenoid biosynthesis</keyword>
<sequence length="175" mass="19695">MNYALIIVLSFLLMEPLTYLAHKHVMHGVGWTLHASHHRPRETVVELNDLFPLFFAVITMGAFLAGTQVHGLRYLIPTGVGVTVYGLAYSFVHDVYIHGRFFKVGRISLLEPLKQAHILHHMFNGEPYGMLIPIVPKSIRSKAERLFAAQGTNPYDPSFLQGPDLSSGRKYIVVE</sequence>
<dbReference type="STRING" id="1121881.SAMN02745225_01860"/>
<evidence type="ECO:0000313" key="6">
    <source>
        <dbReference type="Proteomes" id="UP000184295"/>
    </source>
</evidence>
<keyword evidence="4" id="KW-0812">Transmembrane</keyword>
<accession>A0A1M4X1N3</accession>
<keyword evidence="4" id="KW-0472">Membrane</keyword>
<gene>
    <name evidence="5" type="ORF">SAMN02745225_01860</name>
</gene>
<comment type="similarity">
    <text evidence="1">Belongs to the sterol desaturase family.</text>
</comment>
<keyword evidence="4" id="KW-1133">Transmembrane helix</keyword>
<feature type="transmembrane region" description="Helical" evidence="4">
    <location>
        <begin position="74"/>
        <end position="92"/>
    </location>
</feature>
<dbReference type="EMBL" id="FQUL01000032">
    <property type="protein sequence ID" value="SHE87355.1"/>
    <property type="molecule type" value="Genomic_DNA"/>
</dbReference>
<evidence type="ECO:0000256" key="3">
    <source>
        <dbReference type="ARBA" id="ARBA00023002"/>
    </source>
</evidence>
<evidence type="ECO:0000313" key="5">
    <source>
        <dbReference type="EMBL" id="SHE87355.1"/>
    </source>
</evidence>
<dbReference type="GO" id="GO:0010291">
    <property type="term" value="F:beta-carotene 3-hydroxylase activity"/>
    <property type="evidence" value="ECO:0007669"/>
    <property type="project" value="TreeGrafter"/>
</dbReference>
<evidence type="ECO:0000256" key="2">
    <source>
        <dbReference type="ARBA" id="ARBA00022746"/>
    </source>
</evidence>
<organism evidence="5 6">
    <name type="scientific">Ferrithrix thermotolerans DSM 19514</name>
    <dbReference type="NCBI Taxonomy" id="1121881"/>
    <lineage>
        <taxon>Bacteria</taxon>
        <taxon>Bacillati</taxon>
        <taxon>Actinomycetota</taxon>
        <taxon>Acidimicrobiia</taxon>
        <taxon>Acidimicrobiales</taxon>
        <taxon>Acidimicrobiaceae</taxon>
        <taxon>Ferrithrix</taxon>
    </lineage>
</organism>
<dbReference type="AlphaFoldDB" id="A0A1M4X1N3"/>
<dbReference type="RefSeq" id="WP_143146494.1">
    <property type="nucleotide sequence ID" value="NZ_FQUL01000032.1"/>
</dbReference>
<keyword evidence="3" id="KW-0560">Oxidoreductase</keyword>
<name>A0A1M4X1N3_9ACTN</name>
<dbReference type="InterPro" id="IPR045019">
    <property type="entry name" value="BETA-OHASE-like"/>
</dbReference>
<protein>
    <submittedName>
        <fullName evidence="5">Beta-carotene 3-hydroxylase</fullName>
    </submittedName>
</protein>
<dbReference type="GO" id="GO:0016119">
    <property type="term" value="P:carotene metabolic process"/>
    <property type="evidence" value="ECO:0007669"/>
    <property type="project" value="TreeGrafter"/>
</dbReference>